<dbReference type="Proteomes" id="UP000193498">
    <property type="component" value="Unassembled WGS sequence"/>
</dbReference>
<dbReference type="InterPro" id="IPR003702">
    <property type="entry name" value="ActCoA_hydro_N"/>
</dbReference>
<dbReference type="OrthoDB" id="10250396at2759"/>
<feature type="domain" description="Acetyl-CoA hydrolase/transferase C-terminal" evidence="4">
    <location>
        <begin position="313"/>
        <end position="472"/>
    </location>
</feature>
<dbReference type="STRING" id="1314790.A0A1Y1Y269"/>
<sequence>MSLFRQPVLRTASLNRALFRSSRRTLFTKKTPKVVTADEAVTVVKDNDRIYLHGVAAFPRALSLALAKRYAELKNVECIHIHIESPNPMCALTATTQMADQFPVPPTVEDMRKAFFVNNFFVGPNQRAAVREGYSSYVPCFLSELPKLMRKDITRPNVAMLNVSPPNKHGFVSLGVEACTSIAAIETADIVIAQINPNMPRTHGDALVNINHFDYIVPDVDEKLPEHFSGSMTNADREIGRIIAGLIDDGSTLQMGIGAIPNAVLSSLTNHKNLGVHTEMFQEGLIPLMEKGIITNRNKKFLPGKVVTSFVVGSKRLYDFIDDNPEVAFVDVSVTNDPVVIASNPKVAAINAAIEVDITGQVCADSVGTRHISGVGGQVDFERGAAMSEGGVPIICLPSTTKVKGNPEAVGESKIVSTLKLGAGVVTSRYHAHYIVTEYGYAYLFGKNLMQRARAMIDIAHPDHREELHKAAYERFKVLV</sequence>
<dbReference type="PANTHER" id="PTHR21432">
    <property type="entry name" value="ACETYL-COA HYDROLASE-RELATED"/>
    <property type="match status" value="1"/>
</dbReference>
<evidence type="ECO:0000259" key="3">
    <source>
        <dbReference type="Pfam" id="PF02550"/>
    </source>
</evidence>
<dbReference type="Gene3D" id="3.40.1080.10">
    <property type="entry name" value="Glutaconate Coenzyme A-transferase"/>
    <property type="match status" value="1"/>
</dbReference>
<evidence type="ECO:0000313" key="5">
    <source>
        <dbReference type="EMBL" id="ORX92111.1"/>
    </source>
</evidence>
<name>A0A1Y1Y269_9FUNG</name>
<dbReference type="Gene3D" id="3.30.750.70">
    <property type="entry name" value="4-hydroxybutyrate coenzyme like domains"/>
    <property type="match status" value="1"/>
</dbReference>
<dbReference type="InterPro" id="IPR026888">
    <property type="entry name" value="AcetylCoA_hyd_C"/>
</dbReference>
<dbReference type="InterPro" id="IPR037171">
    <property type="entry name" value="NagB/RpiA_transferase-like"/>
</dbReference>
<dbReference type="AlphaFoldDB" id="A0A1Y1Y269"/>
<keyword evidence="5" id="KW-0378">Hydrolase</keyword>
<dbReference type="SUPFAM" id="SSF100950">
    <property type="entry name" value="NagB/RpiA/CoA transferase-like"/>
    <property type="match status" value="2"/>
</dbReference>
<proteinExistence type="inferred from homology"/>
<dbReference type="GO" id="GO:0008775">
    <property type="term" value="F:acetate CoA-transferase activity"/>
    <property type="evidence" value="ECO:0007669"/>
    <property type="project" value="InterPro"/>
</dbReference>
<dbReference type="InterPro" id="IPR038460">
    <property type="entry name" value="AcetylCoA_hyd_C_sf"/>
</dbReference>
<gene>
    <name evidence="5" type="ORF">K493DRAFT_408990</name>
</gene>
<evidence type="ECO:0000256" key="1">
    <source>
        <dbReference type="ARBA" id="ARBA00009632"/>
    </source>
</evidence>
<comment type="caution">
    <text evidence="5">The sequence shown here is derived from an EMBL/GenBank/DDBJ whole genome shotgun (WGS) entry which is preliminary data.</text>
</comment>
<protein>
    <submittedName>
        <fullName evidence="5">Acetyl-CoA hydrolase/transferase family protein</fullName>
    </submittedName>
</protein>
<accession>A0A1Y1Y269</accession>
<keyword evidence="2 5" id="KW-0808">Transferase</keyword>
<dbReference type="PANTHER" id="PTHR21432:SF20">
    <property type="entry name" value="ACETYL-COA HYDROLASE"/>
    <property type="match status" value="1"/>
</dbReference>
<reference evidence="5 6" key="1">
    <citation type="submission" date="2016-07" db="EMBL/GenBank/DDBJ databases">
        <title>Pervasive Adenine N6-methylation of Active Genes in Fungi.</title>
        <authorList>
            <consortium name="DOE Joint Genome Institute"/>
            <person name="Mondo S.J."/>
            <person name="Dannebaum R.O."/>
            <person name="Kuo R.C."/>
            <person name="Labutti K."/>
            <person name="Haridas S."/>
            <person name="Kuo A."/>
            <person name="Salamov A."/>
            <person name="Ahrendt S.R."/>
            <person name="Lipzen A."/>
            <person name="Sullivan W."/>
            <person name="Andreopoulos W.B."/>
            <person name="Clum A."/>
            <person name="Lindquist E."/>
            <person name="Daum C."/>
            <person name="Ramamoorthy G.K."/>
            <person name="Gryganskyi A."/>
            <person name="Culley D."/>
            <person name="Magnuson J.K."/>
            <person name="James T.Y."/>
            <person name="O'Malley M.A."/>
            <person name="Stajich J.E."/>
            <person name="Spatafora J.W."/>
            <person name="Visel A."/>
            <person name="Grigoriev I.V."/>
        </authorList>
    </citation>
    <scope>NUCLEOTIDE SEQUENCE [LARGE SCALE GENOMIC DNA]</scope>
    <source>
        <strain evidence="5 6">CBS 931.73</strain>
    </source>
</reference>
<dbReference type="GO" id="GO:0016787">
    <property type="term" value="F:hydrolase activity"/>
    <property type="evidence" value="ECO:0007669"/>
    <property type="project" value="UniProtKB-KW"/>
</dbReference>
<keyword evidence="6" id="KW-1185">Reference proteome</keyword>
<evidence type="ECO:0000259" key="4">
    <source>
        <dbReference type="Pfam" id="PF13336"/>
    </source>
</evidence>
<dbReference type="Gene3D" id="3.40.1080.20">
    <property type="entry name" value="Acetyl-CoA hydrolase/transferase C-terminal domain"/>
    <property type="match status" value="1"/>
</dbReference>
<evidence type="ECO:0000256" key="2">
    <source>
        <dbReference type="ARBA" id="ARBA00022679"/>
    </source>
</evidence>
<evidence type="ECO:0000313" key="6">
    <source>
        <dbReference type="Proteomes" id="UP000193498"/>
    </source>
</evidence>
<dbReference type="InterPro" id="IPR046433">
    <property type="entry name" value="ActCoA_hydro"/>
</dbReference>
<dbReference type="GO" id="GO:0006083">
    <property type="term" value="P:acetate metabolic process"/>
    <property type="evidence" value="ECO:0007669"/>
    <property type="project" value="InterPro"/>
</dbReference>
<comment type="similarity">
    <text evidence="1">Belongs to the acetyl-CoA hydrolase/transferase family.</text>
</comment>
<dbReference type="Pfam" id="PF13336">
    <property type="entry name" value="AcetylCoA_hyd_C"/>
    <property type="match status" value="1"/>
</dbReference>
<organism evidence="5 6">
    <name type="scientific">Basidiobolus meristosporus CBS 931.73</name>
    <dbReference type="NCBI Taxonomy" id="1314790"/>
    <lineage>
        <taxon>Eukaryota</taxon>
        <taxon>Fungi</taxon>
        <taxon>Fungi incertae sedis</taxon>
        <taxon>Zoopagomycota</taxon>
        <taxon>Entomophthoromycotina</taxon>
        <taxon>Basidiobolomycetes</taxon>
        <taxon>Basidiobolales</taxon>
        <taxon>Basidiobolaceae</taxon>
        <taxon>Basidiobolus</taxon>
    </lineage>
</organism>
<dbReference type="EMBL" id="MCFE01000291">
    <property type="protein sequence ID" value="ORX92111.1"/>
    <property type="molecule type" value="Genomic_DNA"/>
</dbReference>
<feature type="domain" description="Acetyl-CoA hydrolase/transferase N-terminal" evidence="3">
    <location>
        <begin position="33"/>
        <end position="219"/>
    </location>
</feature>
<dbReference type="InParanoid" id="A0A1Y1Y269"/>
<dbReference type="Pfam" id="PF02550">
    <property type="entry name" value="AcetylCoA_hydro"/>
    <property type="match status" value="1"/>
</dbReference>